<dbReference type="Gene3D" id="3.80.10.10">
    <property type="entry name" value="Ribonuclease Inhibitor"/>
    <property type="match status" value="1"/>
</dbReference>
<organism evidence="1 2">
    <name type="scientific">Pseudoatta argentina</name>
    <dbReference type="NCBI Taxonomy" id="621737"/>
    <lineage>
        <taxon>Eukaryota</taxon>
        <taxon>Metazoa</taxon>
        <taxon>Ecdysozoa</taxon>
        <taxon>Arthropoda</taxon>
        <taxon>Hexapoda</taxon>
        <taxon>Insecta</taxon>
        <taxon>Pterygota</taxon>
        <taxon>Neoptera</taxon>
        <taxon>Endopterygota</taxon>
        <taxon>Hymenoptera</taxon>
        <taxon>Apocrita</taxon>
        <taxon>Aculeata</taxon>
        <taxon>Formicoidea</taxon>
        <taxon>Formicidae</taxon>
        <taxon>Myrmicinae</taxon>
        <taxon>Pseudoatta</taxon>
    </lineage>
</organism>
<protein>
    <submittedName>
        <fullName evidence="1">LRC71 protein</fullName>
    </submittedName>
</protein>
<evidence type="ECO:0000313" key="1">
    <source>
        <dbReference type="EMBL" id="KAG5315383.1"/>
    </source>
</evidence>
<dbReference type="PANTHER" id="PTHR46984">
    <property type="entry name" value="LEUCINE-RICH REPEAT-CONTAINING PROTEIN 71"/>
    <property type="match status" value="1"/>
</dbReference>
<feature type="non-terminal residue" evidence="1">
    <location>
        <position position="241"/>
    </location>
</feature>
<comment type="caution">
    <text evidence="1">The sequence shown here is derived from an EMBL/GenBank/DDBJ whole genome shotgun (WGS) entry which is preliminary data.</text>
</comment>
<sequence>DYSRRSSQENFITEFLTHCEEYDIESLPSFVIRDDTEQYTKIEPEKVKIGEDILNFYVSFENPKKMETMRKLECKDEVSICILDALNTTLQKYNTITVLKLPSCQINAYGILLIARMLTELEYLNDLNLDDNPNPQENYYLLCAQAKNLQYLSLRMCKLSDNGIQNIANELKYQDPPNEPKLIAFNVADNDITDIGVEYIAEMLRTNRSLQSVVLTGNKIQDDGALLIIQELVMYIFDSSD</sequence>
<proteinExistence type="predicted"/>
<gene>
    <name evidence="1" type="primary">Lrrc71</name>
    <name evidence="1" type="ORF">G6Z78_0006343</name>
</gene>
<dbReference type="SMART" id="SM00368">
    <property type="entry name" value="LRR_RI"/>
    <property type="match status" value="4"/>
</dbReference>
<accession>A0A836JIV9</accession>
<dbReference type="InterPro" id="IPR032675">
    <property type="entry name" value="LRR_dom_sf"/>
</dbReference>
<dbReference type="AlphaFoldDB" id="A0A836JIV9"/>
<dbReference type="EMBL" id="JAANIA010002380">
    <property type="protein sequence ID" value="KAG5315383.1"/>
    <property type="molecule type" value="Genomic_DNA"/>
</dbReference>
<dbReference type="Proteomes" id="UP000668214">
    <property type="component" value="Unassembled WGS sequence"/>
</dbReference>
<feature type="non-terminal residue" evidence="1">
    <location>
        <position position="1"/>
    </location>
</feature>
<name>A0A836JIV9_9HYME</name>
<dbReference type="SUPFAM" id="SSF52047">
    <property type="entry name" value="RNI-like"/>
    <property type="match status" value="1"/>
</dbReference>
<keyword evidence="2" id="KW-1185">Reference proteome</keyword>
<dbReference type="InterPro" id="IPR053040">
    <property type="entry name" value="LRR-containing_protein_71"/>
</dbReference>
<reference evidence="1" key="1">
    <citation type="submission" date="2020-02" db="EMBL/GenBank/DDBJ databases">
        <title>Relaxed selection underlies rapid genomic changes in the transitions from sociality to social parasitism in ants.</title>
        <authorList>
            <person name="Bi X."/>
        </authorList>
    </citation>
    <scope>NUCLEOTIDE SEQUENCE</scope>
    <source>
        <strain evidence="1">BGI-DK2014c</strain>
        <tissue evidence="1">Whole body</tissue>
    </source>
</reference>
<dbReference type="Pfam" id="PF13516">
    <property type="entry name" value="LRR_6"/>
    <property type="match status" value="3"/>
</dbReference>
<dbReference type="InterPro" id="IPR001611">
    <property type="entry name" value="Leu-rich_rpt"/>
</dbReference>
<evidence type="ECO:0000313" key="2">
    <source>
        <dbReference type="Proteomes" id="UP000668214"/>
    </source>
</evidence>
<dbReference type="PANTHER" id="PTHR46984:SF1">
    <property type="entry name" value="LEUCINE-RICH REPEAT-CONTAINING PROTEIN 71"/>
    <property type="match status" value="1"/>
</dbReference>